<evidence type="ECO:0000313" key="1">
    <source>
        <dbReference type="EMBL" id="KAK7496013.1"/>
    </source>
</evidence>
<dbReference type="AlphaFoldDB" id="A0ABD0L9I4"/>
<accession>A0ABD0L9I4</accession>
<reference evidence="1 2" key="1">
    <citation type="journal article" date="2023" name="Sci. Data">
        <title>Genome assembly of the Korean intertidal mud-creeper Batillaria attramentaria.</title>
        <authorList>
            <person name="Patra A.K."/>
            <person name="Ho P.T."/>
            <person name="Jun S."/>
            <person name="Lee S.J."/>
            <person name="Kim Y."/>
            <person name="Won Y.J."/>
        </authorList>
    </citation>
    <scope>NUCLEOTIDE SEQUENCE [LARGE SCALE GENOMIC DNA]</scope>
    <source>
        <strain evidence="1">Wonlab-2016</strain>
    </source>
</reference>
<sequence>MQLDLTARPKGAEGGRSVSPNLFANEEQFSLVMPLICLVSSARQTGDKCRKLGACWRETLLPPQCIPLMHITNFLSGSVKNEDLAFMIETQSVQPNDSAEAEITLASGRVG</sequence>
<dbReference type="Proteomes" id="UP001519460">
    <property type="component" value="Unassembled WGS sequence"/>
</dbReference>
<protein>
    <submittedName>
        <fullName evidence="1">Uncharacterized protein</fullName>
    </submittedName>
</protein>
<evidence type="ECO:0000313" key="2">
    <source>
        <dbReference type="Proteomes" id="UP001519460"/>
    </source>
</evidence>
<comment type="caution">
    <text evidence="1">The sequence shown here is derived from an EMBL/GenBank/DDBJ whole genome shotgun (WGS) entry which is preliminary data.</text>
</comment>
<name>A0ABD0L9I4_9CAEN</name>
<proteinExistence type="predicted"/>
<dbReference type="EMBL" id="JACVVK020000070">
    <property type="protein sequence ID" value="KAK7496013.1"/>
    <property type="molecule type" value="Genomic_DNA"/>
</dbReference>
<keyword evidence="2" id="KW-1185">Reference proteome</keyword>
<organism evidence="1 2">
    <name type="scientific">Batillaria attramentaria</name>
    <dbReference type="NCBI Taxonomy" id="370345"/>
    <lineage>
        <taxon>Eukaryota</taxon>
        <taxon>Metazoa</taxon>
        <taxon>Spiralia</taxon>
        <taxon>Lophotrochozoa</taxon>
        <taxon>Mollusca</taxon>
        <taxon>Gastropoda</taxon>
        <taxon>Caenogastropoda</taxon>
        <taxon>Sorbeoconcha</taxon>
        <taxon>Cerithioidea</taxon>
        <taxon>Batillariidae</taxon>
        <taxon>Batillaria</taxon>
    </lineage>
</organism>
<gene>
    <name evidence="1" type="ORF">BaRGS_00012714</name>
</gene>